<dbReference type="InterPro" id="IPR001584">
    <property type="entry name" value="Integrase_cat-core"/>
</dbReference>
<evidence type="ECO:0000313" key="4">
    <source>
        <dbReference type="Proteomes" id="UP000005926"/>
    </source>
</evidence>
<comment type="caution">
    <text evidence="3">The sequence shown here is derived from an EMBL/GenBank/DDBJ whole genome shotgun (WGS) entry which is preliminary data.</text>
</comment>
<comment type="function">
    <text evidence="1">Involved in the transposition of the insertion sequence.</text>
</comment>
<organism evidence="3 4">
    <name type="scientific">Granulicatella adiacens ATCC 49175</name>
    <dbReference type="NCBI Taxonomy" id="638301"/>
    <lineage>
        <taxon>Bacteria</taxon>
        <taxon>Bacillati</taxon>
        <taxon>Bacillota</taxon>
        <taxon>Bacilli</taxon>
        <taxon>Lactobacillales</taxon>
        <taxon>Carnobacteriaceae</taxon>
        <taxon>Granulicatella</taxon>
    </lineage>
</organism>
<dbReference type="AlphaFoldDB" id="C8NI34"/>
<accession>C8NI34</accession>
<dbReference type="PANTHER" id="PTHR46889:SF4">
    <property type="entry name" value="TRANSPOSASE INSO FOR INSERTION SEQUENCE ELEMENT IS911B-RELATED"/>
    <property type="match status" value="1"/>
</dbReference>
<dbReference type="PROSITE" id="PS50994">
    <property type="entry name" value="INTEGRASE"/>
    <property type="match status" value="1"/>
</dbReference>
<dbReference type="EMBL" id="ACKZ01000024">
    <property type="protein sequence ID" value="EEW36688.1"/>
    <property type="molecule type" value="Genomic_DNA"/>
</dbReference>
<dbReference type="InterPro" id="IPR048020">
    <property type="entry name" value="Transpos_IS3"/>
</dbReference>
<dbReference type="NCBIfam" id="NF033516">
    <property type="entry name" value="transpos_IS3"/>
    <property type="match status" value="1"/>
</dbReference>
<evidence type="ECO:0000256" key="1">
    <source>
        <dbReference type="ARBA" id="ARBA00002286"/>
    </source>
</evidence>
<dbReference type="eggNOG" id="COG2801">
    <property type="taxonomic scope" value="Bacteria"/>
</dbReference>
<dbReference type="STRING" id="638301.HMPREF0444_1579"/>
<reference evidence="3 4" key="1">
    <citation type="submission" date="2009-08" db="EMBL/GenBank/DDBJ databases">
        <authorList>
            <person name="Muzny D."/>
            <person name="Qin X."/>
            <person name="Deng J."/>
            <person name="Jiang H."/>
            <person name="Liu Y."/>
            <person name="Qu J."/>
            <person name="Song X.-Z."/>
            <person name="Zhang L."/>
            <person name="Thornton R."/>
            <person name="Coyle M."/>
            <person name="Francisco L."/>
            <person name="Jackson L."/>
            <person name="Javaid M."/>
            <person name="Korchina V."/>
            <person name="Kovar C."/>
            <person name="Mata R."/>
            <person name="Mathew T."/>
            <person name="Ngo R."/>
            <person name="Nguyen L."/>
            <person name="Nguyen N."/>
            <person name="Okwuonu G."/>
            <person name="Ongeri F."/>
            <person name="Pham C."/>
            <person name="Simmons D."/>
            <person name="Wilczek-Boney K."/>
            <person name="Hale W."/>
            <person name="Jakkamsetti A."/>
            <person name="Pham P."/>
            <person name="Ruth R."/>
            <person name="San Lucas F."/>
            <person name="Warren J."/>
            <person name="Zhang J."/>
            <person name="Zhao Z."/>
            <person name="Zhou C."/>
            <person name="Zhu D."/>
            <person name="Lee S."/>
            <person name="Bess C."/>
            <person name="Blankenburg K."/>
            <person name="Forbes L."/>
            <person name="Fu Q."/>
            <person name="Gubbala S."/>
            <person name="Hirani K."/>
            <person name="Jayaseelan J.C."/>
            <person name="Lara F."/>
            <person name="Munidasa M."/>
            <person name="Palculict T."/>
            <person name="Patil S."/>
            <person name="Pu L.-L."/>
            <person name="Saada N."/>
            <person name="Tang L."/>
            <person name="Weissenberger G."/>
            <person name="Zhu Y."/>
            <person name="Hemphill L."/>
            <person name="Shang Y."/>
            <person name="Youmans B."/>
            <person name="Ayvaz T."/>
            <person name="Ross M."/>
            <person name="Santibanez J."/>
            <person name="Aqrawi P."/>
            <person name="Gross S."/>
            <person name="Joshi V."/>
            <person name="Fowler G."/>
            <person name="Nazareth L."/>
            <person name="Reid J."/>
            <person name="Worley K."/>
            <person name="Petrosino J."/>
            <person name="Highlander S."/>
            <person name="Gibbs R."/>
        </authorList>
    </citation>
    <scope>NUCLEOTIDE SEQUENCE [LARGE SCALE GENOMIC DNA]</scope>
    <source>
        <strain evidence="3 4">ATCC 49175</strain>
    </source>
</reference>
<dbReference type="Pfam" id="PF00665">
    <property type="entry name" value="rve"/>
    <property type="match status" value="1"/>
</dbReference>
<evidence type="ECO:0000313" key="3">
    <source>
        <dbReference type="EMBL" id="EEW36688.1"/>
    </source>
</evidence>
<evidence type="ECO:0000259" key="2">
    <source>
        <dbReference type="PROSITE" id="PS50994"/>
    </source>
</evidence>
<dbReference type="InterPro" id="IPR036397">
    <property type="entry name" value="RNaseH_sf"/>
</dbReference>
<dbReference type="GO" id="GO:0015074">
    <property type="term" value="P:DNA integration"/>
    <property type="evidence" value="ECO:0007669"/>
    <property type="project" value="InterPro"/>
</dbReference>
<dbReference type="SUPFAM" id="SSF53098">
    <property type="entry name" value="Ribonuclease H-like"/>
    <property type="match status" value="1"/>
</dbReference>
<dbReference type="Pfam" id="PF13276">
    <property type="entry name" value="HTH_21"/>
    <property type="match status" value="1"/>
</dbReference>
<gene>
    <name evidence="3" type="ORF">HMPREF0444_1579</name>
</gene>
<dbReference type="InterPro" id="IPR050900">
    <property type="entry name" value="Transposase_IS3/IS150/IS904"/>
</dbReference>
<dbReference type="Gene3D" id="3.30.420.10">
    <property type="entry name" value="Ribonuclease H-like superfamily/Ribonuclease H"/>
    <property type="match status" value="1"/>
</dbReference>
<keyword evidence="4" id="KW-1185">Reference proteome</keyword>
<name>C8NI34_9LACT</name>
<dbReference type="InterPro" id="IPR012337">
    <property type="entry name" value="RNaseH-like_sf"/>
</dbReference>
<proteinExistence type="predicted"/>
<dbReference type="Proteomes" id="UP000005926">
    <property type="component" value="Unassembled WGS sequence"/>
</dbReference>
<dbReference type="PANTHER" id="PTHR46889">
    <property type="entry name" value="TRANSPOSASE INSF FOR INSERTION SEQUENCE IS3B-RELATED"/>
    <property type="match status" value="1"/>
</dbReference>
<protein>
    <submittedName>
        <fullName evidence="3">Integrase core domain protein</fullName>
    </submittedName>
</protein>
<dbReference type="HOGENOM" id="CLU_027402_4_3_9"/>
<feature type="domain" description="Integrase catalytic" evidence="2">
    <location>
        <begin position="76"/>
        <end position="231"/>
    </location>
</feature>
<dbReference type="Pfam" id="PF13333">
    <property type="entry name" value="rve_2"/>
    <property type="match status" value="1"/>
</dbReference>
<sequence>MELIHEVYESVQGIYGYRRITIYLNYYRNAKVNHKCIQRLMKLMGLKAIIRKKRYRYKSNSEEYTAANILNREFKKEYEPMALLLTDITELKYGKGEKAYLSAVLDYGTKKIVAYQISKQNNNQIVKDTFDQIKRKIIPTKTMIHSDRGFQYTSHFFKHFIEKGQITHSMSRPGRCIDNGPIESFWGTLKEEVYRLYHFKNYESLFKKVEEYIHFYNEKRITLSMGLKIPA</sequence>
<dbReference type="GO" id="GO:0003676">
    <property type="term" value="F:nucleic acid binding"/>
    <property type="evidence" value="ECO:0007669"/>
    <property type="project" value="InterPro"/>
</dbReference>
<dbReference type="InterPro" id="IPR025948">
    <property type="entry name" value="HTH-like_dom"/>
</dbReference>